<evidence type="ECO:0000256" key="5">
    <source>
        <dbReference type="ARBA" id="ARBA00022737"/>
    </source>
</evidence>
<proteinExistence type="inferred from homology"/>
<dbReference type="SMART" id="SM00237">
    <property type="entry name" value="Calx_beta"/>
    <property type="match status" value="1"/>
</dbReference>
<dbReference type="Proteomes" id="UP000000235">
    <property type="component" value="Chromosome"/>
</dbReference>
<evidence type="ECO:0000256" key="3">
    <source>
        <dbReference type="ARBA" id="ARBA00012744"/>
    </source>
</evidence>
<sequence>MHPEPERRRGGFRTRTAALLALTLTASLLVLPGAAQALPDPGTATDTAVVPPSAGAVQTVEDYEDGVPPEVLLFASSEPERPEVGTVASDDRPGAGGDNDAFSVRYDIDGWGGFTHNFIAPDGHQDWRAYDGFSFWVKGDGSGRQVQFEIKDGGEHGEASELWESFFIDDSTGWKQIRTVFPDFVWRTSYQPADGPKDKELQLDRMWGFAVNLPQGTGELHFDQVELFTNVATVADFEAPQPQLNPPAGQPGVITFSGDDSRIPELSYVDASRDGTPADNQALAVAVDTTTSWAGFAHNLSFDTEPQDWSSFGGFRFWYFSSLTVPPAAPGAGRRIDVEIKDGGTDVDHSELWITSFTEDWVGWHLVELPFSQFTYRTDYQPIGGINQELDLDQMWGYAMQPRSGYADTFRIDDVEVYGVPQVGPTVRVDADPAVSLLDEGESTTVTVRLTNTDDAPLDNEVTLRYATGAGSATAGEDYEPVEGEFVFPAGTASGTTRQITVQTLSDEQAETAETIPLTLTGSGLAVPEDPPNIVLNAHGLPYLDASRPVDERVADLLGRMSVEEKVGQMTQAERNALDSPNDLATWRLGSLLSGGGSTPTPNTPESWADMVDGYQTRTLQTRLQIPLLYGVDAVHGHSNVQGTTIFPHNIGLGAARDPELIERVGHITAEETRATGPQWSFAPCACVARDDRWGRTYEAYGEDPALVIANETVIDGLQGRELANRKDADRVLASVKHYAGDGGTEYQPGNGGYPIDQGVVVMSREEFDRIHLEPYIPSVREHNAGTIMPSYSSVDFTDDGVGNPVKMHAHKELLTDVLKQEIGFDGFLISDYAAIDQIPGDYDSDVGISINAGLDMIMVPNEYQRFEETLLGEIEAGNIPMSRIDDAVSRILTQKFHLGLFEQPFTDRTHLADVGSPEHRAVAREAAAKSQVLLRNTHQVLPLATTGKLYVAGGNADDIGAQSGGWTITWQGGNGDITPGTSILDGIQQVAPDAEVTYSADASAPLDGHDRAVVVVGEQPYAEGMGDVGNNGFTMTLSDAEKDTVARVCSAVDNCVVLVVSGRPLVLDDALAPADAVVASWLPGTEGAGVADVLFGERPFTGQLPVSWPRSLDQEPINVGDADYDPLYPYGWGLRTDPTRDRLHELRAELAEIEQDGWTRAAVKLLDRSLRDGSSWHEDGSVRDERRVITKLTVISTLLALSSRDNAAQQELLVSTLRDVAQAAIVREGVTAPSATRTSTLTADAEHALLTGKPIAATWKLAAAWRIATG</sequence>
<dbReference type="EC" id="3.2.1.21" evidence="3"/>
<dbReference type="InterPro" id="IPR001764">
    <property type="entry name" value="Glyco_hydro_3_N"/>
</dbReference>
<dbReference type="Pfam" id="PF03160">
    <property type="entry name" value="Calx-beta"/>
    <property type="match status" value="1"/>
</dbReference>
<reference evidence="13" key="1">
    <citation type="journal article" date="2007" name="Proc. Natl. Acad. Sci. U.S.A.">
        <title>Genome sequencing reveals complex secondary metabolome in the marine actinomycete Salinispora tropica.</title>
        <authorList>
            <person name="Udwary D.W."/>
            <person name="Zeigler L."/>
            <person name="Asolkar R.N."/>
            <person name="Singan V."/>
            <person name="Lapidus A."/>
            <person name="Fenical W."/>
            <person name="Jensen P.R."/>
            <person name="Moore B.S."/>
        </authorList>
    </citation>
    <scope>NUCLEOTIDE SEQUENCE [LARGE SCALE GENOMIC DNA]</scope>
    <source>
        <strain evidence="13">ATCC BAA-916 / DSM 44818 / CNB-440</strain>
    </source>
</reference>
<evidence type="ECO:0000259" key="11">
    <source>
        <dbReference type="SMART" id="SM00237"/>
    </source>
</evidence>
<keyword evidence="8 9" id="KW-0326">Glycosidase</keyword>
<keyword evidence="7" id="KW-0106">Calcium</keyword>
<dbReference type="GO" id="GO:0007154">
    <property type="term" value="P:cell communication"/>
    <property type="evidence" value="ECO:0007669"/>
    <property type="project" value="InterPro"/>
</dbReference>
<gene>
    <name evidence="12" type="ordered locus">Strop_2444</name>
</gene>
<dbReference type="GO" id="GO:0030245">
    <property type="term" value="P:cellulose catabolic process"/>
    <property type="evidence" value="ECO:0007669"/>
    <property type="project" value="InterPro"/>
</dbReference>
<comment type="catalytic activity">
    <reaction evidence="1">
        <text>Hydrolysis of terminal, non-reducing beta-D-glucosyl residues with release of beta-D-glucose.</text>
        <dbReference type="EC" id="3.2.1.21"/>
    </reaction>
</comment>
<dbReference type="InterPro" id="IPR017853">
    <property type="entry name" value="GH"/>
</dbReference>
<dbReference type="eggNOG" id="COG1472">
    <property type="taxonomic scope" value="Bacteria"/>
</dbReference>
<dbReference type="HOGENOM" id="CLU_006721_1_0_11"/>
<evidence type="ECO:0000256" key="6">
    <source>
        <dbReference type="ARBA" id="ARBA00022801"/>
    </source>
</evidence>
<evidence type="ECO:0000313" key="12">
    <source>
        <dbReference type="EMBL" id="ABP54891.1"/>
    </source>
</evidence>
<dbReference type="CAZy" id="GH3">
    <property type="family name" value="Glycoside Hydrolase Family 3"/>
</dbReference>
<dbReference type="Pfam" id="PF01915">
    <property type="entry name" value="Glyco_hydro_3_C"/>
    <property type="match status" value="1"/>
</dbReference>
<comment type="similarity">
    <text evidence="2 9">Belongs to the glycosyl hydrolase 3 family.</text>
</comment>
<organism evidence="12 13">
    <name type="scientific">Salinispora tropica (strain ATCC BAA-916 / DSM 44818 / JCM 13857 / NBRC 105044 / CNB-440)</name>
    <dbReference type="NCBI Taxonomy" id="369723"/>
    <lineage>
        <taxon>Bacteria</taxon>
        <taxon>Bacillati</taxon>
        <taxon>Actinomycetota</taxon>
        <taxon>Actinomycetes</taxon>
        <taxon>Micromonosporales</taxon>
        <taxon>Micromonosporaceae</taxon>
        <taxon>Salinispora</taxon>
    </lineage>
</organism>
<evidence type="ECO:0000313" key="13">
    <source>
        <dbReference type="Proteomes" id="UP000000235"/>
    </source>
</evidence>
<keyword evidence="6 9" id="KW-0378">Hydrolase</keyword>
<dbReference type="SUPFAM" id="SSF51445">
    <property type="entry name" value="(Trans)glycosidases"/>
    <property type="match status" value="1"/>
</dbReference>
<dbReference type="PROSITE" id="PS00775">
    <property type="entry name" value="GLYCOSYL_HYDROL_F3"/>
    <property type="match status" value="1"/>
</dbReference>
<evidence type="ECO:0000256" key="7">
    <source>
        <dbReference type="ARBA" id="ARBA00022837"/>
    </source>
</evidence>
<dbReference type="Gene3D" id="2.60.40.2030">
    <property type="match status" value="1"/>
</dbReference>
<evidence type="ECO:0000256" key="4">
    <source>
        <dbReference type="ARBA" id="ARBA00022729"/>
    </source>
</evidence>
<dbReference type="Gene3D" id="2.60.120.430">
    <property type="entry name" value="Galactose-binding lectin"/>
    <property type="match status" value="2"/>
</dbReference>
<feature type="signal peptide" evidence="10">
    <location>
        <begin position="1"/>
        <end position="37"/>
    </location>
</feature>
<dbReference type="PATRIC" id="fig|369723.5.peg.2516"/>
<name>A4X7P1_SALTO</name>
<dbReference type="InterPro" id="IPR051915">
    <property type="entry name" value="Cellulose_Degrad_GH3"/>
</dbReference>
<dbReference type="SUPFAM" id="SSF52279">
    <property type="entry name" value="Beta-D-glucan exohydrolase, C-terminal domain"/>
    <property type="match status" value="1"/>
</dbReference>
<dbReference type="InterPro" id="IPR036881">
    <property type="entry name" value="Glyco_hydro_3_C_sf"/>
</dbReference>
<dbReference type="PANTHER" id="PTHR30620">
    <property type="entry name" value="PERIPLASMIC BETA-GLUCOSIDASE-RELATED"/>
    <property type="match status" value="1"/>
</dbReference>
<feature type="domain" description="Calx-beta" evidence="11">
    <location>
        <begin position="424"/>
        <end position="521"/>
    </location>
</feature>
<dbReference type="KEGG" id="stp:Strop_2444"/>
<dbReference type="PRINTS" id="PR00133">
    <property type="entry name" value="GLHYDRLASE3"/>
</dbReference>
<evidence type="ECO:0000256" key="9">
    <source>
        <dbReference type="RuleBase" id="RU361161"/>
    </source>
</evidence>
<dbReference type="InterPro" id="IPR005087">
    <property type="entry name" value="CBM11"/>
</dbReference>
<dbReference type="InterPro" id="IPR019800">
    <property type="entry name" value="Glyco_hydro_3_AS"/>
</dbReference>
<dbReference type="RefSeq" id="WP_012013672.1">
    <property type="nucleotide sequence ID" value="NC_009380.1"/>
</dbReference>
<accession>A4X7P1</accession>
<dbReference type="InterPro" id="IPR038081">
    <property type="entry name" value="CalX-like_sf"/>
</dbReference>
<dbReference type="SUPFAM" id="SSF49785">
    <property type="entry name" value="Galactose-binding domain-like"/>
    <property type="match status" value="2"/>
</dbReference>
<feature type="chain" id="PRO_5002674835" description="beta-glucosidase" evidence="10">
    <location>
        <begin position="38"/>
        <end position="1271"/>
    </location>
</feature>
<evidence type="ECO:0000256" key="1">
    <source>
        <dbReference type="ARBA" id="ARBA00000448"/>
    </source>
</evidence>
<dbReference type="GO" id="GO:0016020">
    <property type="term" value="C:membrane"/>
    <property type="evidence" value="ECO:0007669"/>
    <property type="project" value="InterPro"/>
</dbReference>
<evidence type="ECO:0000256" key="2">
    <source>
        <dbReference type="ARBA" id="ARBA00005336"/>
    </source>
</evidence>
<dbReference type="InterPro" id="IPR003644">
    <property type="entry name" value="Calx_beta"/>
</dbReference>
<dbReference type="SUPFAM" id="SSF141072">
    <property type="entry name" value="CalX-like"/>
    <property type="match status" value="1"/>
</dbReference>
<keyword evidence="5" id="KW-0677">Repeat</keyword>
<dbReference type="PANTHER" id="PTHR30620:SF16">
    <property type="entry name" value="LYSOSOMAL BETA GLUCOSIDASE"/>
    <property type="match status" value="1"/>
</dbReference>
<dbReference type="STRING" id="369723.Strop_2444"/>
<evidence type="ECO:0000256" key="10">
    <source>
        <dbReference type="SAM" id="SignalP"/>
    </source>
</evidence>
<dbReference type="InterPro" id="IPR008979">
    <property type="entry name" value="Galactose-bd-like_sf"/>
</dbReference>
<dbReference type="Pfam" id="PF00933">
    <property type="entry name" value="Glyco_hydro_3"/>
    <property type="match status" value="1"/>
</dbReference>
<protein>
    <recommendedName>
        <fullName evidence="3">beta-glucosidase</fullName>
        <ecNumber evidence="3">3.2.1.21</ecNumber>
    </recommendedName>
</protein>
<dbReference type="CAZy" id="CBM11">
    <property type="family name" value="Carbohydrate-Binding Module Family 11"/>
</dbReference>
<keyword evidence="13" id="KW-1185">Reference proteome</keyword>
<dbReference type="Gene3D" id="3.40.50.1700">
    <property type="entry name" value="Glycoside hydrolase family 3 C-terminal domain"/>
    <property type="match status" value="1"/>
</dbReference>
<dbReference type="Gene3D" id="3.20.20.300">
    <property type="entry name" value="Glycoside hydrolase, family 3, N-terminal domain"/>
    <property type="match status" value="1"/>
</dbReference>
<dbReference type="AlphaFoldDB" id="A4X7P1"/>
<dbReference type="EMBL" id="CP000667">
    <property type="protein sequence ID" value="ABP54891.1"/>
    <property type="molecule type" value="Genomic_DNA"/>
</dbReference>
<dbReference type="Pfam" id="PF03425">
    <property type="entry name" value="CBM_11"/>
    <property type="match status" value="2"/>
</dbReference>
<keyword evidence="4 10" id="KW-0732">Signal</keyword>
<dbReference type="GO" id="GO:0008422">
    <property type="term" value="F:beta-glucosidase activity"/>
    <property type="evidence" value="ECO:0007669"/>
    <property type="project" value="UniProtKB-EC"/>
</dbReference>
<evidence type="ECO:0000256" key="8">
    <source>
        <dbReference type="ARBA" id="ARBA00023295"/>
    </source>
</evidence>
<dbReference type="GO" id="GO:0008810">
    <property type="term" value="F:cellulase activity"/>
    <property type="evidence" value="ECO:0007669"/>
    <property type="project" value="InterPro"/>
</dbReference>
<dbReference type="InterPro" id="IPR002772">
    <property type="entry name" value="Glyco_hydro_3_C"/>
</dbReference>
<dbReference type="InterPro" id="IPR036962">
    <property type="entry name" value="Glyco_hydro_3_N_sf"/>
</dbReference>